<dbReference type="EMBL" id="QFFZ01000062">
    <property type="protein sequence ID" value="TEB09043.1"/>
    <property type="molecule type" value="Genomic_DNA"/>
</dbReference>
<comment type="caution">
    <text evidence="1">The sequence shown here is derived from an EMBL/GenBank/DDBJ whole genome shotgun (WGS) entry which is preliminary data.</text>
</comment>
<accession>A0A4Y7RJN3</accession>
<keyword evidence="2" id="KW-1185">Reference proteome</keyword>
<protein>
    <submittedName>
        <fullName evidence="1">Uncharacterized protein</fullName>
    </submittedName>
</protein>
<reference evidence="1 2" key="1">
    <citation type="journal article" date="2018" name="Environ. Microbiol.">
        <title>Novel energy conservation strategies and behaviour of Pelotomaculum schinkii driving syntrophic propionate catabolism.</title>
        <authorList>
            <person name="Hidalgo-Ahumada C.A.P."/>
            <person name="Nobu M.K."/>
            <person name="Narihiro T."/>
            <person name="Tamaki H."/>
            <person name="Liu W.T."/>
            <person name="Kamagata Y."/>
            <person name="Stams A.J.M."/>
            <person name="Imachi H."/>
            <person name="Sousa D.Z."/>
        </authorList>
    </citation>
    <scope>NUCLEOTIDE SEQUENCE [LARGE SCALE GENOMIC DNA]</scope>
    <source>
        <strain evidence="1 2">MGP</strain>
    </source>
</reference>
<name>A0A4Y7RJN3_9FIRM</name>
<gene>
    <name evidence="1" type="ORF">Pmgp_03435</name>
</gene>
<evidence type="ECO:0000313" key="1">
    <source>
        <dbReference type="EMBL" id="TEB09043.1"/>
    </source>
</evidence>
<dbReference type="AlphaFoldDB" id="A0A4Y7RJN3"/>
<dbReference type="Proteomes" id="UP000297597">
    <property type="component" value="Unassembled WGS sequence"/>
</dbReference>
<evidence type="ECO:0000313" key="2">
    <source>
        <dbReference type="Proteomes" id="UP000297597"/>
    </source>
</evidence>
<organism evidence="1 2">
    <name type="scientific">Pelotomaculum propionicicum</name>
    <dbReference type="NCBI Taxonomy" id="258475"/>
    <lineage>
        <taxon>Bacteria</taxon>
        <taxon>Bacillati</taxon>
        <taxon>Bacillota</taxon>
        <taxon>Clostridia</taxon>
        <taxon>Eubacteriales</taxon>
        <taxon>Desulfotomaculaceae</taxon>
        <taxon>Pelotomaculum</taxon>
    </lineage>
</organism>
<proteinExistence type="predicted"/>
<sequence>MLKENIEVVLTAQRKVCRHTFLGGAVYSFSIWGDTLTPTALKALLQQFTDPLITLHQKQEISAYHKPRQPLPR</sequence>